<dbReference type="Gene3D" id="1.10.150.170">
    <property type="entry name" value="Putative methyltransferase TM0872, insert domain"/>
    <property type="match status" value="1"/>
</dbReference>
<feature type="binding site" evidence="7">
    <location>
        <position position="171"/>
    </location>
    <ligand>
        <name>S-adenosyl-L-methionine</name>
        <dbReference type="ChEBI" id="CHEBI:59789"/>
    </ligand>
</feature>
<dbReference type="SUPFAM" id="SSF53335">
    <property type="entry name" value="S-adenosyl-L-methionine-dependent methyltransferases"/>
    <property type="match status" value="1"/>
</dbReference>
<comment type="caution">
    <text evidence="9">The sequence shown here is derived from an EMBL/GenBank/DDBJ whole genome shotgun (WGS) entry which is preliminary data.</text>
</comment>
<accession>A0A3A5M2E9</accession>
<evidence type="ECO:0000313" key="10">
    <source>
        <dbReference type="Proteomes" id="UP000272560"/>
    </source>
</evidence>
<keyword evidence="10" id="KW-1185">Reference proteome</keyword>
<dbReference type="EMBL" id="QZVT01000005">
    <property type="protein sequence ID" value="RJT79275.1"/>
    <property type="molecule type" value="Genomic_DNA"/>
</dbReference>
<feature type="binding site" evidence="7">
    <location>
        <position position="178"/>
    </location>
    <ligand>
        <name>S-adenosyl-L-methionine</name>
        <dbReference type="ChEBI" id="CHEBI:59789"/>
    </ligand>
</feature>
<dbReference type="AlphaFoldDB" id="A0A3A5M2E9"/>
<feature type="binding site" evidence="7">
    <location>
        <begin position="104"/>
        <end position="106"/>
    </location>
    <ligand>
        <name>S-adenosyl-L-methionine</name>
        <dbReference type="ChEBI" id="CHEBI:59789"/>
    </ligand>
</feature>
<evidence type="ECO:0000256" key="8">
    <source>
        <dbReference type="SAM" id="MobiDB-lite"/>
    </source>
</evidence>
<reference evidence="9 10" key="1">
    <citation type="submission" date="2018-09" db="EMBL/GenBank/DDBJ databases">
        <title>Novel species of Arthrobacter.</title>
        <authorList>
            <person name="Liu Q."/>
            <person name="Xin Y.-H."/>
        </authorList>
    </citation>
    <scope>NUCLEOTIDE SEQUENCE [LARGE SCALE GENOMIC DNA]</scope>
    <source>
        <strain evidence="9 10">Hz2</strain>
    </source>
</reference>
<dbReference type="PANTHER" id="PTHR11265">
    <property type="entry name" value="S-ADENOSYL-METHYLTRANSFERASE MRAW"/>
    <property type="match status" value="1"/>
</dbReference>
<evidence type="ECO:0000256" key="4">
    <source>
        <dbReference type="ARBA" id="ARBA00022603"/>
    </source>
</evidence>
<dbReference type="GO" id="GO:0070475">
    <property type="term" value="P:rRNA base methylation"/>
    <property type="evidence" value="ECO:0007669"/>
    <property type="project" value="UniProtKB-UniRule"/>
</dbReference>
<evidence type="ECO:0000256" key="7">
    <source>
        <dbReference type="HAMAP-Rule" id="MF_01007"/>
    </source>
</evidence>
<keyword evidence="4 7" id="KW-0489">Methyltransferase</keyword>
<dbReference type="PANTHER" id="PTHR11265:SF0">
    <property type="entry name" value="12S RRNA N4-METHYLCYTIDINE METHYLTRANSFERASE"/>
    <property type="match status" value="1"/>
</dbReference>
<comment type="similarity">
    <text evidence="1 7">Belongs to the methyltransferase superfamily. RsmH family.</text>
</comment>
<name>A0A3A5M2E9_9MICC</name>
<keyword evidence="2 7" id="KW-0963">Cytoplasm</keyword>
<comment type="catalytic activity">
    <reaction evidence="7">
        <text>cytidine(1402) in 16S rRNA + S-adenosyl-L-methionine = N(4)-methylcytidine(1402) in 16S rRNA + S-adenosyl-L-homocysteine + H(+)</text>
        <dbReference type="Rhea" id="RHEA:42928"/>
        <dbReference type="Rhea" id="RHEA-COMP:10286"/>
        <dbReference type="Rhea" id="RHEA-COMP:10287"/>
        <dbReference type="ChEBI" id="CHEBI:15378"/>
        <dbReference type="ChEBI" id="CHEBI:57856"/>
        <dbReference type="ChEBI" id="CHEBI:59789"/>
        <dbReference type="ChEBI" id="CHEBI:74506"/>
        <dbReference type="ChEBI" id="CHEBI:82748"/>
        <dbReference type="EC" id="2.1.1.199"/>
    </reaction>
</comment>
<dbReference type="GO" id="GO:0005737">
    <property type="term" value="C:cytoplasm"/>
    <property type="evidence" value="ECO:0007669"/>
    <property type="project" value="UniProtKB-SubCell"/>
</dbReference>
<protein>
    <recommendedName>
        <fullName evidence="7">Ribosomal RNA small subunit methyltransferase H</fullName>
        <ecNumber evidence="7">2.1.1.199</ecNumber>
    </recommendedName>
    <alternativeName>
        <fullName evidence="7">16S rRNA m(4)C1402 methyltransferase</fullName>
    </alternativeName>
    <alternativeName>
        <fullName evidence="7">rRNA (cytosine-N(4)-)-methyltransferase RsmH</fullName>
    </alternativeName>
</protein>
<feature type="region of interest" description="Disordered" evidence="8">
    <location>
        <begin position="351"/>
        <end position="372"/>
    </location>
</feature>
<dbReference type="NCBIfam" id="TIGR00006">
    <property type="entry name" value="16S rRNA (cytosine(1402)-N(4))-methyltransferase RsmH"/>
    <property type="match status" value="1"/>
</dbReference>
<feature type="compositionally biased region" description="Basic and acidic residues" evidence="8">
    <location>
        <begin position="20"/>
        <end position="36"/>
    </location>
</feature>
<keyword evidence="6 7" id="KW-0949">S-adenosyl-L-methionine</keyword>
<evidence type="ECO:0000313" key="9">
    <source>
        <dbReference type="EMBL" id="RJT79275.1"/>
    </source>
</evidence>
<feature type="binding site" evidence="7">
    <location>
        <position position="123"/>
    </location>
    <ligand>
        <name>S-adenosyl-L-methionine</name>
        <dbReference type="ChEBI" id="CHEBI:59789"/>
    </ligand>
</feature>
<evidence type="ECO:0000256" key="1">
    <source>
        <dbReference type="ARBA" id="ARBA00010396"/>
    </source>
</evidence>
<dbReference type="InterPro" id="IPR023397">
    <property type="entry name" value="SAM-dep_MeTrfase_MraW_recog"/>
</dbReference>
<dbReference type="EC" id="2.1.1.199" evidence="7"/>
<dbReference type="FunFam" id="1.10.150.170:FF:000001">
    <property type="entry name" value="Ribosomal RNA small subunit methyltransferase H"/>
    <property type="match status" value="1"/>
</dbReference>
<sequence length="390" mass="42431">MDEISSRRIRSAPGFTSPKPGEDRPAGWGSDPRERTSSASLRSYRDDEQRTAGGRGRMRDDRPTGERHVPVLRDRCVSLLAPSVQAAEAAGRRAVVVDATLGMGGHSESMLERFPDAHLVGIDRDTEALALAGERLAPFAGRTDLVHAVYDELPEVLEDLGIDGVDGILFDLGVSSLQLDERDRGFAYSYDAPLDMRMDTTQGITAAEVVNTYAEADLLRIIRTWGEEKFAGRIATAIVRARTERSLRTTSELVEVIRGVVPAAAARTGGHPAKRTFQALRIEVNEELSVLERAIPAAVDSIRIGGRVVAMSYHSLEDRIVKSAFTAGTKSSAPVGFPVELEEHKAYLRSLTRGTEAPTPAEVEENPRAASARLRAVERIKAGPIDRKTT</sequence>
<dbReference type="OrthoDB" id="9806637at2"/>
<dbReference type="SUPFAM" id="SSF81799">
    <property type="entry name" value="Putative methyltransferase TM0872, insert domain"/>
    <property type="match status" value="1"/>
</dbReference>
<dbReference type="InterPro" id="IPR002903">
    <property type="entry name" value="RsmH"/>
</dbReference>
<organism evidence="9 10">
    <name type="scientific">Arthrobacter cheniae</name>
    <dbReference type="NCBI Taxonomy" id="1258888"/>
    <lineage>
        <taxon>Bacteria</taxon>
        <taxon>Bacillati</taxon>
        <taxon>Actinomycetota</taxon>
        <taxon>Actinomycetes</taxon>
        <taxon>Micrococcales</taxon>
        <taxon>Micrococcaceae</taxon>
        <taxon>Arthrobacter</taxon>
    </lineage>
</organism>
<evidence type="ECO:0000256" key="5">
    <source>
        <dbReference type="ARBA" id="ARBA00022679"/>
    </source>
</evidence>
<evidence type="ECO:0000256" key="6">
    <source>
        <dbReference type="ARBA" id="ARBA00022691"/>
    </source>
</evidence>
<dbReference type="Pfam" id="PF01795">
    <property type="entry name" value="Methyltransf_5"/>
    <property type="match status" value="1"/>
</dbReference>
<comment type="function">
    <text evidence="7">Specifically methylates the N4 position of cytidine in position 1402 (C1402) of 16S rRNA.</text>
</comment>
<dbReference type="GO" id="GO:0071424">
    <property type="term" value="F:rRNA (cytosine-N4-)-methyltransferase activity"/>
    <property type="evidence" value="ECO:0007669"/>
    <property type="project" value="UniProtKB-UniRule"/>
</dbReference>
<evidence type="ECO:0000256" key="3">
    <source>
        <dbReference type="ARBA" id="ARBA00022552"/>
    </source>
</evidence>
<feature type="region of interest" description="Disordered" evidence="8">
    <location>
        <begin position="1"/>
        <end position="68"/>
    </location>
</feature>
<evidence type="ECO:0000256" key="2">
    <source>
        <dbReference type="ARBA" id="ARBA00022490"/>
    </source>
</evidence>
<dbReference type="InterPro" id="IPR029063">
    <property type="entry name" value="SAM-dependent_MTases_sf"/>
</dbReference>
<dbReference type="Gene3D" id="3.40.50.150">
    <property type="entry name" value="Vaccinia Virus protein VP39"/>
    <property type="match status" value="1"/>
</dbReference>
<feature type="binding site" evidence="7">
    <location>
        <position position="150"/>
    </location>
    <ligand>
        <name>S-adenosyl-L-methionine</name>
        <dbReference type="ChEBI" id="CHEBI:59789"/>
    </ligand>
</feature>
<comment type="subcellular location">
    <subcellularLocation>
        <location evidence="7">Cytoplasm</location>
    </subcellularLocation>
</comment>
<keyword evidence="5 7" id="KW-0808">Transferase</keyword>
<feature type="compositionally biased region" description="Basic and acidic residues" evidence="8">
    <location>
        <begin position="57"/>
        <end position="68"/>
    </location>
</feature>
<dbReference type="HAMAP" id="MF_01007">
    <property type="entry name" value="16SrRNA_methyltr_H"/>
    <property type="match status" value="1"/>
</dbReference>
<gene>
    <name evidence="7 9" type="primary">rsmH</name>
    <name evidence="9" type="ORF">D6T63_11800</name>
</gene>
<dbReference type="Proteomes" id="UP000272560">
    <property type="component" value="Unassembled WGS sequence"/>
</dbReference>
<keyword evidence="3 7" id="KW-0698">rRNA processing</keyword>
<proteinExistence type="inferred from homology"/>